<dbReference type="EMBL" id="CP096034">
    <property type="protein sequence ID" value="UPM53981.1"/>
    <property type="molecule type" value="Genomic_DNA"/>
</dbReference>
<name>A0ABY4JJG0_9BACI</name>
<organism evidence="1 2">
    <name type="scientific">Gottfriedia acidiceleris</name>
    <dbReference type="NCBI Taxonomy" id="371036"/>
    <lineage>
        <taxon>Bacteria</taxon>
        <taxon>Bacillati</taxon>
        <taxon>Bacillota</taxon>
        <taxon>Bacilli</taxon>
        <taxon>Bacillales</taxon>
        <taxon>Bacillaceae</taxon>
        <taxon>Gottfriedia</taxon>
    </lineage>
</organism>
<dbReference type="Proteomes" id="UP000830639">
    <property type="component" value="Chromosome"/>
</dbReference>
<evidence type="ECO:0000313" key="1">
    <source>
        <dbReference type="EMBL" id="UPM53981.1"/>
    </source>
</evidence>
<proteinExistence type="predicted"/>
<sequence>MKGPIQGYTESTRTNMNLLRNMLRTIVLTIESGSYGKNQKRLSKTVLKIVKGNY</sequence>
<reference evidence="1 2" key="1">
    <citation type="submission" date="2022-04" db="EMBL/GenBank/DDBJ databases">
        <title>Mechanism of arsenic methylation and mitigation arsenic toxicity by Bacillus sp. LH14 from an Arsenic-Contaminated Paddy Soil.</title>
        <authorList>
            <person name="Wang D."/>
        </authorList>
    </citation>
    <scope>NUCLEOTIDE SEQUENCE [LARGE SCALE GENOMIC DNA]</scope>
    <source>
        <strain evidence="1 2">LH14</strain>
    </source>
</reference>
<evidence type="ECO:0000313" key="2">
    <source>
        <dbReference type="Proteomes" id="UP000830639"/>
    </source>
</evidence>
<dbReference type="RefSeq" id="WP_248267199.1">
    <property type="nucleotide sequence ID" value="NZ_CP096034.1"/>
</dbReference>
<protein>
    <submittedName>
        <fullName evidence="1">Spore germination protein</fullName>
    </submittedName>
</protein>
<keyword evidence="2" id="KW-1185">Reference proteome</keyword>
<accession>A0ABY4JJG0</accession>
<gene>
    <name evidence="1" type="ORF">MY490_19890</name>
</gene>